<gene>
    <name evidence="14" type="ORF">H4075_08555</name>
</gene>
<evidence type="ECO:0000256" key="11">
    <source>
        <dbReference type="ARBA" id="ARBA00023303"/>
    </source>
</evidence>
<keyword evidence="11" id="KW-0407">Ion channel</keyword>
<dbReference type="RefSeq" id="WP_182805933.1">
    <property type="nucleotide sequence ID" value="NZ_CP060007.1"/>
</dbReference>
<feature type="transmembrane region" description="Helical" evidence="13">
    <location>
        <begin position="103"/>
        <end position="127"/>
    </location>
</feature>
<dbReference type="KEGG" id="lacs:H4075_08555"/>
<keyword evidence="8 13" id="KW-1133">Transmembrane helix</keyword>
<evidence type="ECO:0000256" key="9">
    <source>
        <dbReference type="ARBA" id="ARBA00023065"/>
    </source>
</evidence>
<evidence type="ECO:0000256" key="5">
    <source>
        <dbReference type="ARBA" id="ARBA00022692"/>
    </source>
</evidence>
<dbReference type="InterPro" id="IPR010617">
    <property type="entry name" value="TMEM175-like"/>
</dbReference>
<comment type="subcellular location">
    <subcellularLocation>
        <location evidence="1">Membrane</location>
        <topology evidence="1">Multi-pass membrane protein</topology>
    </subcellularLocation>
</comment>
<evidence type="ECO:0000256" key="3">
    <source>
        <dbReference type="ARBA" id="ARBA00022448"/>
    </source>
</evidence>
<keyword evidence="7" id="KW-0630">Potassium</keyword>
<evidence type="ECO:0000256" key="1">
    <source>
        <dbReference type="ARBA" id="ARBA00004141"/>
    </source>
</evidence>
<dbReference type="PANTHER" id="PTHR31462:SF5">
    <property type="entry name" value="ENDOSOMAL_LYSOSOMAL PROTON CHANNEL TMEM175"/>
    <property type="match status" value="1"/>
</dbReference>
<dbReference type="AlphaFoldDB" id="A0A7G5XL61"/>
<evidence type="ECO:0000256" key="8">
    <source>
        <dbReference type="ARBA" id="ARBA00022989"/>
    </source>
</evidence>
<evidence type="ECO:0000256" key="2">
    <source>
        <dbReference type="ARBA" id="ARBA00006920"/>
    </source>
</evidence>
<feature type="transmembrane region" description="Helical" evidence="13">
    <location>
        <begin position="39"/>
        <end position="58"/>
    </location>
</feature>
<protein>
    <submittedName>
        <fullName evidence="14">DUF1211 domain-containing protein</fullName>
    </submittedName>
</protein>
<keyword evidence="9" id="KW-0406">Ion transport</keyword>
<dbReference type="Pfam" id="PF06736">
    <property type="entry name" value="TMEM175"/>
    <property type="match status" value="1"/>
</dbReference>
<name>A0A7G5XL61_9BACT</name>
<dbReference type="PANTHER" id="PTHR31462">
    <property type="entry name" value="ENDOSOMAL/LYSOSOMAL POTASSIUM CHANNEL TMEM175"/>
    <property type="match status" value="1"/>
</dbReference>
<feature type="transmembrane region" description="Helical" evidence="13">
    <location>
        <begin position="148"/>
        <end position="181"/>
    </location>
</feature>
<feature type="transmembrane region" description="Helical" evidence="13">
    <location>
        <begin position="70"/>
        <end position="91"/>
    </location>
</feature>
<dbReference type="GO" id="GO:0016020">
    <property type="term" value="C:membrane"/>
    <property type="evidence" value="ECO:0007669"/>
    <property type="project" value="UniProtKB-SubCell"/>
</dbReference>
<accession>A0A7G5XL61</accession>
<evidence type="ECO:0000256" key="12">
    <source>
        <dbReference type="ARBA" id="ARBA00034430"/>
    </source>
</evidence>
<evidence type="ECO:0000256" key="10">
    <source>
        <dbReference type="ARBA" id="ARBA00023136"/>
    </source>
</evidence>
<keyword evidence="10 13" id="KW-0472">Membrane</keyword>
<dbReference type="EMBL" id="CP060007">
    <property type="protein sequence ID" value="QNA46214.1"/>
    <property type="molecule type" value="Genomic_DNA"/>
</dbReference>
<keyword evidence="3" id="KW-0813">Transport</keyword>
<dbReference type="GO" id="GO:0005267">
    <property type="term" value="F:potassium channel activity"/>
    <property type="evidence" value="ECO:0007669"/>
    <property type="project" value="UniProtKB-KW"/>
</dbReference>
<organism evidence="14 15">
    <name type="scientific">Lacibacter sediminis</name>
    <dbReference type="NCBI Taxonomy" id="2760713"/>
    <lineage>
        <taxon>Bacteria</taxon>
        <taxon>Pseudomonadati</taxon>
        <taxon>Bacteroidota</taxon>
        <taxon>Chitinophagia</taxon>
        <taxon>Chitinophagales</taxon>
        <taxon>Chitinophagaceae</taxon>
        <taxon>Lacibacter</taxon>
    </lineage>
</organism>
<comment type="similarity">
    <text evidence="2">Belongs to the TMEM175 family.</text>
</comment>
<proteinExistence type="inferred from homology"/>
<evidence type="ECO:0000313" key="14">
    <source>
        <dbReference type="EMBL" id="QNA46214.1"/>
    </source>
</evidence>
<dbReference type="GO" id="GO:0015252">
    <property type="term" value="F:proton channel activity"/>
    <property type="evidence" value="ECO:0007669"/>
    <property type="project" value="InterPro"/>
</dbReference>
<reference evidence="15" key="1">
    <citation type="submission" date="2020-08" db="EMBL/GenBank/DDBJ databases">
        <title>Lacibacter sp. S13-6-6 genome sequencing.</title>
        <authorList>
            <person name="Jin L."/>
        </authorList>
    </citation>
    <scope>NUCLEOTIDE SEQUENCE [LARGE SCALE GENOMIC DNA]</scope>
    <source>
        <strain evidence="15">S13-6-6</strain>
    </source>
</reference>
<dbReference type="Proteomes" id="UP000515344">
    <property type="component" value="Chromosome"/>
</dbReference>
<keyword evidence="4" id="KW-0633">Potassium transport</keyword>
<keyword evidence="15" id="KW-1185">Reference proteome</keyword>
<keyword evidence="5 13" id="KW-0812">Transmembrane</keyword>
<sequence>MQKNRLEAFSDGVLAIIITIMVMELKVPHNPSWQSYIDAYPVFASYALSFVFVGLYWSNHHHLFHAASKVNNKILWLNMFVLFWESLIPFVTSSMGENHFANITVTMYALVMTASTIAHMILVNGLCRLHGVNSAFSKAYKGHSKSYVTIAVNLSAALLALMGFPKLAFCVMAVMAIAWFLPNHRVQS</sequence>
<evidence type="ECO:0000256" key="13">
    <source>
        <dbReference type="SAM" id="Phobius"/>
    </source>
</evidence>
<comment type="catalytic activity">
    <reaction evidence="12">
        <text>K(+)(in) = K(+)(out)</text>
        <dbReference type="Rhea" id="RHEA:29463"/>
        <dbReference type="ChEBI" id="CHEBI:29103"/>
    </reaction>
</comment>
<evidence type="ECO:0000256" key="6">
    <source>
        <dbReference type="ARBA" id="ARBA00022826"/>
    </source>
</evidence>
<evidence type="ECO:0000256" key="7">
    <source>
        <dbReference type="ARBA" id="ARBA00022958"/>
    </source>
</evidence>
<keyword evidence="6" id="KW-0631">Potassium channel</keyword>
<evidence type="ECO:0000256" key="4">
    <source>
        <dbReference type="ARBA" id="ARBA00022538"/>
    </source>
</evidence>
<feature type="transmembrane region" description="Helical" evidence="13">
    <location>
        <begin position="9"/>
        <end position="27"/>
    </location>
</feature>
<evidence type="ECO:0000313" key="15">
    <source>
        <dbReference type="Proteomes" id="UP000515344"/>
    </source>
</evidence>